<gene>
    <name evidence="2" type="ORF">Pdw03_8227</name>
</gene>
<dbReference type="GeneID" id="90953065"/>
<proteinExistence type="predicted"/>
<dbReference type="VEuPathDB" id="FungiDB:PDIP_61430"/>
<feature type="compositionally biased region" description="Polar residues" evidence="1">
    <location>
        <begin position="22"/>
        <end position="47"/>
    </location>
</feature>
<sequence>MLTNSRPVLLLELPRDRLLIRQTKTSDMSNTDEASEPFTTKTNTTDRVSGRVHESASHAREKISEQLQPGDMKATSRRSSDTPDNIWQFGQGGAREERDYGLERDKSILQSVQEKVAKALGGGNRGSS</sequence>
<name>A0A7T7BLM8_PENDI</name>
<dbReference type="RefSeq" id="XP_065956985.1">
    <property type="nucleotide sequence ID" value="XM_066101902.1"/>
</dbReference>
<evidence type="ECO:0000313" key="3">
    <source>
        <dbReference type="Proteomes" id="UP000595662"/>
    </source>
</evidence>
<dbReference type="EMBL" id="CP060776">
    <property type="protein sequence ID" value="QQK44326.1"/>
    <property type="molecule type" value="Genomic_DNA"/>
</dbReference>
<evidence type="ECO:0000313" key="2">
    <source>
        <dbReference type="EMBL" id="QQK44326.1"/>
    </source>
</evidence>
<dbReference type="AlphaFoldDB" id="A0A7T7BLM8"/>
<feature type="region of interest" description="Disordered" evidence="1">
    <location>
        <begin position="22"/>
        <end position="100"/>
    </location>
</feature>
<reference evidence="2 3" key="1">
    <citation type="submission" date="2020-08" db="EMBL/GenBank/DDBJ databases">
        <title>The completed genome sequence of the pathogenic ascomycete fungus Penicillium digitatum.</title>
        <authorList>
            <person name="Wang M."/>
        </authorList>
    </citation>
    <scope>NUCLEOTIDE SEQUENCE [LARGE SCALE GENOMIC DNA]</scope>
    <source>
        <strain evidence="2 3">PdW03</strain>
    </source>
</reference>
<evidence type="ECO:0000256" key="1">
    <source>
        <dbReference type="SAM" id="MobiDB-lite"/>
    </source>
</evidence>
<protein>
    <submittedName>
        <fullName evidence="2">Pre-rRNA-processing protein ipi1</fullName>
    </submittedName>
</protein>
<organism evidence="2 3">
    <name type="scientific">Penicillium digitatum</name>
    <name type="common">Green mold</name>
    <dbReference type="NCBI Taxonomy" id="36651"/>
    <lineage>
        <taxon>Eukaryota</taxon>
        <taxon>Fungi</taxon>
        <taxon>Dikarya</taxon>
        <taxon>Ascomycota</taxon>
        <taxon>Pezizomycotina</taxon>
        <taxon>Eurotiomycetes</taxon>
        <taxon>Eurotiomycetidae</taxon>
        <taxon>Eurotiales</taxon>
        <taxon>Aspergillaceae</taxon>
        <taxon>Penicillium</taxon>
    </lineage>
</organism>
<accession>A0A7T7BLM8</accession>
<dbReference type="Proteomes" id="UP000595662">
    <property type="component" value="Chromosome 3"/>
</dbReference>
<feature type="compositionally biased region" description="Basic and acidic residues" evidence="1">
    <location>
        <begin position="48"/>
        <end position="64"/>
    </location>
</feature>